<evidence type="ECO:0000313" key="2">
    <source>
        <dbReference type="Proteomes" id="UP000326340"/>
    </source>
</evidence>
<protein>
    <submittedName>
        <fullName evidence="1">Uncharacterized protein</fullName>
    </submittedName>
</protein>
<dbReference type="Proteomes" id="UP000326340">
    <property type="component" value="Unassembled WGS sequence"/>
</dbReference>
<dbReference type="EMBL" id="PUHP01000883">
    <property type="protein sequence ID" value="TQN67584.1"/>
    <property type="molecule type" value="Genomic_DNA"/>
</dbReference>
<proteinExistence type="predicted"/>
<comment type="caution">
    <text evidence="1">The sequence shown here is derived from an EMBL/GenBank/DDBJ whole genome shotgun (WGS) entry which is preliminary data.</text>
</comment>
<organism evidence="1 2">
    <name type="scientific">Colletotrichum shisoi</name>
    <dbReference type="NCBI Taxonomy" id="2078593"/>
    <lineage>
        <taxon>Eukaryota</taxon>
        <taxon>Fungi</taxon>
        <taxon>Dikarya</taxon>
        <taxon>Ascomycota</taxon>
        <taxon>Pezizomycotina</taxon>
        <taxon>Sordariomycetes</taxon>
        <taxon>Hypocreomycetidae</taxon>
        <taxon>Glomerellales</taxon>
        <taxon>Glomerellaceae</taxon>
        <taxon>Colletotrichum</taxon>
        <taxon>Colletotrichum destructivum species complex</taxon>
    </lineage>
</organism>
<evidence type="ECO:0000313" key="1">
    <source>
        <dbReference type="EMBL" id="TQN67584.1"/>
    </source>
</evidence>
<name>A0A5Q4BM31_9PEZI</name>
<reference evidence="1 2" key="1">
    <citation type="journal article" date="2019" name="Sci. Rep.">
        <title>Colletotrichum shisoi sp. nov., an anthracnose pathogen of Perilla frutescens in Japan: molecular phylogenetic, morphological and genomic evidence.</title>
        <authorList>
            <person name="Gan P."/>
            <person name="Tsushima A."/>
            <person name="Hiroyama R."/>
            <person name="Narusaka M."/>
            <person name="Takano Y."/>
            <person name="Narusaka Y."/>
            <person name="Kawaradani M."/>
            <person name="Damm U."/>
            <person name="Shirasu K."/>
        </authorList>
    </citation>
    <scope>NUCLEOTIDE SEQUENCE [LARGE SCALE GENOMIC DNA]</scope>
    <source>
        <strain evidence="1 2">PG-2018a</strain>
    </source>
</reference>
<sequence length="103" mass="11124">MWSSPGRPRLWSGSRRQGSMCLSRWDRMPLLTSHAGLPFSAANHPGLLYLCFDGIVGPQGGRKSTSAPSAALRSPEVPETGPGYYLVSHPISRATFIPRSASK</sequence>
<accession>A0A5Q4BM31</accession>
<keyword evidence="2" id="KW-1185">Reference proteome</keyword>
<dbReference type="AlphaFoldDB" id="A0A5Q4BM31"/>
<gene>
    <name evidence="1" type="ORF">CSHISOI_07856</name>
</gene>